<evidence type="ECO:0000313" key="3">
    <source>
        <dbReference type="EMBL" id="RIA97541.1"/>
    </source>
</evidence>
<feature type="domain" description="BTB" evidence="1">
    <location>
        <begin position="23"/>
        <end position="96"/>
    </location>
</feature>
<dbReference type="SUPFAM" id="SSF54695">
    <property type="entry name" value="POZ domain"/>
    <property type="match status" value="1"/>
</dbReference>
<dbReference type="PROSITE" id="PS51886">
    <property type="entry name" value="TLDC"/>
    <property type="match status" value="1"/>
</dbReference>
<keyword evidence="4" id="KW-1185">Reference proteome</keyword>
<dbReference type="AlphaFoldDB" id="A0A397TR78"/>
<dbReference type="Pfam" id="PF00651">
    <property type="entry name" value="BTB"/>
    <property type="match status" value="1"/>
</dbReference>
<dbReference type="InterPro" id="IPR000210">
    <property type="entry name" value="BTB/POZ_dom"/>
</dbReference>
<dbReference type="OrthoDB" id="636773at2759"/>
<gene>
    <name evidence="3" type="ORF">C1645_732378</name>
</gene>
<protein>
    <recommendedName>
        <fullName evidence="5">BTB/POZ domain-containing protein</fullName>
    </recommendedName>
</protein>
<accession>A0A397TR78</accession>
<evidence type="ECO:0000259" key="1">
    <source>
        <dbReference type="PROSITE" id="PS50097"/>
    </source>
</evidence>
<reference evidence="3 4" key="1">
    <citation type="submission" date="2018-06" db="EMBL/GenBank/DDBJ databases">
        <title>Comparative genomics reveals the genomic features of Rhizophagus irregularis, R. cerebriforme, R. diaphanum and Gigaspora rosea, and their symbiotic lifestyle signature.</title>
        <authorList>
            <person name="Morin E."/>
            <person name="San Clemente H."/>
            <person name="Chen E.C.H."/>
            <person name="De La Providencia I."/>
            <person name="Hainaut M."/>
            <person name="Kuo A."/>
            <person name="Kohler A."/>
            <person name="Murat C."/>
            <person name="Tang N."/>
            <person name="Roy S."/>
            <person name="Loubradou J."/>
            <person name="Henrissat B."/>
            <person name="Grigoriev I.V."/>
            <person name="Corradi N."/>
            <person name="Roux C."/>
            <person name="Martin F.M."/>
        </authorList>
    </citation>
    <scope>NUCLEOTIDE SEQUENCE [LARGE SCALE GENOMIC DNA]</scope>
    <source>
        <strain evidence="3 4">DAOM 227022</strain>
    </source>
</reference>
<dbReference type="CDD" id="cd18186">
    <property type="entry name" value="BTB_POZ_ZBTB_KLHL-like"/>
    <property type="match status" value="1"/>
</dbReference>
<dbReference type="InterPro" id="IPR006571">
    <property type="entry name" value="TLDc_dom"/>
</dbReference>
<dbReference type="PANTHER" id="PTHR24410:SF23">
    <property type="entry name" value="BTB DOMAIN-CONTAINING PROTEIN-RELATED"/>
    <property type="match status" value="1"/>
</dbReference>
<organism evidence="3 4">
    <name type="scientific">Glomus cerebriforme</name>
    <dbReference type="NCBI Taxonomy" id="658196"/>
    <lineage>
        <taxon>Eukaryota</taxon>
        <taxon>Fungi</taxon>
        <taxon>Fungi incertae sedis</taxon>
        <taxon>Mucoromycota</taxon>
        <taxon>Glomeromycotina</taxon>
        <taxon>Glomeromycetes</taxon>
        <taxon>Glomerales</taxon>
        <taxon>Glomeraceae</taxon>
        <taxon>Glomus</taxon>
    </lineage>
</organism>
<evidence type="ECO:0000259" key="2">
    <source>
        <dbReference type="PROSITE" id="PS51886"/>
    </source>
</evidence>
<dbReference type="InterPro" id="IPR051481">
    <property type="entry name" value="BTB-POZ/Galectin-3-binding"/>
</dbReference>
<dbReference type="SMART" id="SM00225">
    <property type="entry name" value="BTB"/>
    <property type="match status" value="1"/>
</dbReference>
<dbReference type="InterPro" id="IPR011333">
    <property type="entry name" value="SKP1/BTB/POZ_sf"/>
</dbReference>
<evidence type="ECO:0000313" key="4">
    <source>
        <dbReference type="Proteomes" id="UP000265703"/>
    </source>
</evidence>
<dbReference type="PROSITE" id="PS50097">
    <property type="entry name" value="BTB"/>
    <property type="match status" value="1"/>
</dbReference>
<evidence type="ECO:0008006" key="5">
    <source>
        <dbReference type="Google" id="ProtNLM"/>
    </source>
</evidence>
<dbReference type="Proteomes" id="UP000265703">
    <property type="component" value="Unassembled WGS sequence"/>
</dbReference>
<comment type="caution">
    <text evidence="3">The sequence shown here is derived from an EMBL/GenBank/DDBJ whole genome shotgun (WGS) entry which is preliminary data.</text>
</comment>
<dbReference type="Pfam" id="PF07534">
    <property type="entry name" value="TLD"/>
    <property type="match status" value="1"/>
</dbReference>
<dbReference type="EMBL" id="QKYT01000028">
    <property type="protein sequence ID" value="RIA97541.1"/>
    <property type="molecule type" value="Genomic_DNA"/>
</dbReference>
<dbReference type="Gene3D" id="3.30.710.10">
    <property type="entry name" value="Potassium Channel Kv1.1, Chain A"/>
    <property type="match status" value="1"/>
</dbReference>
<dbReference type="PANTHER" id="PTHR24410">
    <property type="entry name" value="HL07962P-RELATED"/>
    <property type="match status" value="1"/>
</dbReference>
<feature type="domain" description="TLDc" evidence="2">
    <location>
        <begin position="292"/>
        <end position="456"/>
    </location>
</feature>
<sequence>MSFDYWQELVNDYEKLFENDKEHDTIIYVGENENIKEIYAHSNILCARSQYFYAELSNENVEKKGGKFILKKPNISPYLFKIILRYIYCGKIDLTRLEGFNLLKLVTAAAELNIQTLVHCIQNYLIEHEHVVPYQNSVEIIELTSQHELNTDLLNFYIDKICEEPEILFGYDQFIKLKVSIMEILLKRDDFCLEEILIWDSLIKWCLAQHPNISQDVKFWNENDIEVMKESISRFIPLIRFYQISSNDFFYKVLPYGKLLPKKLIHDILEFHLSSSKDLEIDCKQFPRQTKNLIDYRHFIIFASWIDKKDTSYYNRKNLPYTFNLLYRASRDGMGLEAFHEKCDNKEKTLVVAKVKDSEQLVGGYNPLIWDKNGDWKNGENSFLFSFENKRKIETAKLGINNNKEDQEIIGNCKFGNGPDLLIGGDVTWKCVSDSYSKLDTPKTFHVDDYEVFQVIKKNNLDSI</sequence>
<proteinExistence type="predicted"/>
<name>A0A397TR78_9GLOM</name>
<dbReference type="SMART" id="SM00584">
    <property type="entry name" value="TLDc"/>
    <property type="match status" value="1"/>
</dbReference>